<feature type="compositionally biased region" description="Basic and acidic residues" evidence="1">
    <location>
        <begin position="3262"/>
        <end position="3283"/>
    </location>
</feature>
<dbReference type="Pfam" id="PF11204">
    <property type="entry name" value="DUF2985"/>
    <property type="match status" value="1"/>
</dbReference>
<name>A0A0C3PTB1_PHLG1</name>
<feature type="compositionally biased region" description="Low complexity" evidence="1">
    <location>
        <begin position="2664"/>
        <end position="2674"/>
    </location>
</feature>
<evidence type="ECO:0000313" key="7">
    <source>
        <dbReference type="Proteomes" id="UP000053257"/>
    </source>
</evidence>
<feature type="domain" description="FMP27 SW motif-containing RBG unit" evidence="4">
    <location>
        <begin position="1268"/>
        <end position="1371"/>
    </location>
</feature>
<dbReference type="PANTHER" id="PTHR15678">
    <property type="entry name" value="ANTIGEN MLAA-22-RELATED"/>
    <property type="match status" value="1"/>
</dbReference>
<accession>A0A0C3PTB1</accession>
<dbReference type="InterPro" id="IPR019441">
    <property type="entry name" value="FMP27/BLTP2/Hobbit_GFWDK_RBG"/>
</dbReference>
<keyword evidence="7" id="KW-1185">Reference proteome</keyword>
<feature type="compositionally biased region" description="Polar residues" evidence="1">
    <location>
        <begin position="384"/>
        <end position="396"/>
    </location>
</feature>
<dbReference type="InterPro" id="IPR021369">
    <property type="entry name" value="DUF2985"/>
</dbReference>
<dbReference type="SMART" id="SM01214">
    <property type="entry name" value="Fmp27_GFWDK"/>
    <property type="match status" value="1"/>
</dbReference>
<reference evidence="6 7" key="1">
    <citation type="journal article" date="2014" name="PLoS Genet.">
        <title>Analysis of the Phlebiopsis gigantea genome, transcriptome and secretome provides insight into its pioneer colonization strategies of wood.</title>
        <authorList>
            <person name="Hori C."/>
            <person name="Ishida T."/>
            <person name="Igarashi K."/>
            <person name="Samejima M."/>
            <person name="Suzuki H."/>
            <person name="Master E."/>
            <person name="Ferreira P."/>
            <person name="Ruiz-Duenas F.J."/>
            <person name="Held B."/>
            <person name="Canessa P."/>
            <person name="Larrondo L.F."/>
            <person name="Schmoll M."/>
            <person name="Druzhinina I.S."/>
            <person name="Kubicek C.P."/>
            <person name="Gaskell J.A."/>
            <person name="Kersten P."/>
            <person name="St John F."/>
            <person name="Glasner J."/>
            <person name="Sabat G."/>
            <person name="Splinter BonDurant S."/>
            <person name="Syed K."/>
            <person name="Yadav J."/>
            <person name="Mgbeahuruike A.C."/>
            <person name="Kovalchuk A."/>
            <person name="Asiegbu F.O."/>
            <person name="Lackner G."/>
            <person name="Hoffmeister D."/>
            <person name="Rencoret J."/>
            <person name="Gutierrez A."/>
            <person name="Sun H."/>
            <person name="Lindquist E."/>
            <person name="Barry K."/>
            <person name="Riley R."/>
            <person name="Grigoriev I.V."/>
            <person name="Henrissat B."/>
            <person name="Kues U."/>
            <person name="Berka R.M."/>
            <person name="Martinez A.T."/>
            <person name="Covert S.F."/>
            <person name="Blanchette R.A."/>
            <person name="Cullen D."/>
        </authorList>
    </citation>
    <scope>NUCLEOTIDE SEQUENCE [LARGE SCALE GENOMIC DNA]</scope>
    <source>
        <strain evidence="6 7">11061_1 CR5-6</strain>
    </source>
</reference>
<feature type="region of interest" description="Disordered" evidence="1">
    <location>
        <begin position="2810"/>
        <end position="2842"/>
    </location>
</feature>
<feature type="domain" description="FMP27/BLTP2/Hobbit GFWDK motif-containing RBG unit" evidence="3">
    <location>
        <begin position="1389"/>
        <end position="1520"/>
    </location>
</feature>
<evidence type="ECO:0000259" key="5">
    <source>
        <dbReference type="SMART" id="SM01216"/>
    </source>
</evidence>
<keyword evidence="2" id="KW-0812">Transmembrane</keyword>
<keyword evidence="2" id="KW-1133">Transmembrane helix</keyword>
<protein>
    <recommendedName>
        <fullName evidence="8">FMP27 GFWDK domain-containing protein</fullName>
    </recommendedName>
</protein>
<dbReference type="Pfam" id="PF10344">
    <property type="entry name" value="Hobbit"/>
    <property type="match status" value="1"/>
</dbReference>
<evidence type="ECO:0000313" key="6">
    <source>
        <dbReference type="EMBL" id="KIP10738.1"/>
    </source>
</evidence>
<dbReference type="PANTHER" id="PTHR15678:SF6">
    <property type="entry name" value="BRIDGE-LIKE LIPID TRANSFER PROTEIN FAMILY MEMBER 2"/>
    <property type="match status" value="1"/>
</dbReference>
<feature type="region of interest" description="Disordered" evidence="1">
    <location>
        <begin position="2661"/>
        <end position="2691"/>
    </location>
</feature>
<evidence type="ECO:0008006" key="8">
    <source>
        <dbReference type="Google" id="ProtNLM"/>
    </source>
</evidence>
<feature type="domain" description="FMP27 WPPW motif-containing RBG unit" evidence="5">
    <location>
        <begin position="1764"/>
        <end position="2231"/>
    </location>
</feature>
<dbReference type="Proteomes" id="UP000053257">
    <property type="component" value="Unassembled WGS sequence"/>
</dbReference>
<dbReference type="HOGENOM" id="CLU_000202_1_0_1"/>
<organism evidence="6 7">
    <name type="scientific">Phlebiopsis gigantea (strain 11061_1 CR5-6)</name>
    <name type="common">White-rot fungus</name>
    <name type="synonym">Peniophora gigantea</name>
    <dbReference type="NCBI Taxonomy" id="745531"/>
    <lineage>
        <taxon>Eukaryota</taxon>
        <taxon>Fungi</taxon>
        <taxon>Dikarya</taxon>
        <taxon>Basidiomycota</taxon>
        <taxon>Agaricomycotina</taxon>
        <taxon>Agaricomycetes</taxon>
        <taxon>Polyporales</taxon>
        <taxon>Phanerochaetaceae</taxon>
        <taxon>Phlebiopsis</taxon>
    </lineage>
</organism>
<gene>
    <name evidence="6" type="ORF">PHLGIDRAFT_22173</name>
</gene>
<feature type="region of interest" description="Disordered" evidence="1">
    <location>
        <begin position="2554"/>
        <end position="2624"/>
    </location>
</feature>
<feature type="transmembrane region" description="Helical" evidence="2">
    <location>
        <begin position="3025"/>
        <end position="3047"/>
    </location>
</feature>
<feature type="compositionally biased region" description="Low complexity" evidence="1">
    <location>
        <begin position="401"/>
        <end position="411"/>
    </location>
</feature>
<dbReference type="EMBL" id="KN840452">
    <property type="protein sequence ID" value="KIP10738.1"/>
    <property type="molecule type" value="Genomic_DNA"/>
</dbReference>
<keyword evidence="2" id="KW-0472">Membrane</keyword>
<dbReference type="InterPro" id="IPR045167">
    <property type="entry name" value="Hobbit"/>
</dbReference>
<proteinExistence type="predicted"/>
<dbReference type="SMART" id="SM01216">
    <property type="entry name" value="Fmp27_WPPW"/>
    <property type="match status" value="1"/>
</dbReference>
<feature type="transmembrane region" description="Helical" evidence="2">
    <location>
        <begin position="3146"/>
        <end position="3169"/>
    </location>
</feature>
<dbReference type="InterPro" id="IPR019415">
    <property type="entry name" value="FMP27_SW_RBG"/>
</dbReference>
<feature type="compositionally biased region" description="Basic and acidic residues" evidence="1">
    <location>
        <begin position="2675"/>
        <end position="2688"/>
    </location>
</feature>
<sequence>MSLFNSLSSIPLFFSTLFLWKPQDSTTAYIIIWSLRLVTFSLIFRSFLGPTILRLVSRRLRVQSVSLRSIRGIYFRAGKGILHIDRVGWSYHRPSALDASRFSIRVEGFRLELVKLEQVVQPKTFAKGLGQQGRSSRLSESVPTFLHVSLVGRYVSNALYSSLEPYARPVLRAAVVAALRVMIRALPALTQVVDLEVDSAVITSPVIPGAELIARKAKINTSVVFTQLDNSNAADKLTPPPGRTVHRRFASVANFNTRVKNSFRRTWNRAWGSTQVAAALSLNVQEVLGVANGLLLREIKSTISGEFKIYGKHTFLFVPKIEFATSVRLDPRQQVERHGLDISFSAGNAELDIEVVQHILDVLKRLRQADESADNGLVDPRIPSSWSMASPQSMASPGSVASPQSAISQPPISSPPLSPRSSRIWGSAFSPTSPLMESLSARFRWHQKQPIRRLRARRATARISMLKAISVNFPSITLIHRMENQENRCTETFTANINQIRMNVSLSHPDSTSLHRQHLGRTSAPGDPLTADVYKLDFSVEKIALDRKGSGALQEHLRVVDVGGVTTTILVSQWPAPWLQGPSFLGGDPNAQFLIAQLSLGDIAITERLDIVRHLLSRRGPTKSPGPEPHPLLPPVLSPVPRMSIGLTMGEICIRLISSEGTTPFALEAKTSGFMVSVDTSFQILPDHRFGKMAPDSDRPRLHMQINLHAELHQTFLHVHRSESSLDDPLPTSTLGGSVYPGEPVLSLDTVQVIGKGYAFGELADGARAGEGITIDVPSTFLDVSCASEALSVEMWQPDAMAAIKTVLTVLADATPPSPPPTSAPAKYLLSGLPSGLAASIAVGRFMVFLAGPDLAPGEDLNISRGVAFHTGVGLHYCSLRDQHCKGLGDLIPRTQKRLQLSLATELLSTAAGGTGAATVSQSERAMIQVDAWDTALRDALATRYVADDPFGVGDISEDYRAKEYLRVEQVTIGIALSGRRSVGTPVAGSKDDCAISILVSHMRGSIHLAHAYNLLLAAQALKSILPPPKPKLKVNDAPSTLTTVVQCKFDKIQILWKFPLRMKLYMRVTGLSVHKHHSGKLTARWDDIILSVPITVERDGGQKTTWEELARLLRFAVDIHPDVKPISIIAEGQSARLRVPFDYVLADLILDINVTLKSMKHLLHMVPSGQFYNPHTPEAEDAKIVPNISLRLGCLCAEAADEPFETQLSLIWRTGYEAARLRLEREEAFEAKVAAIQAAARSEPSTPAKEVGSEFQFSAEHSVPIEDARSRLNQVHSGTWLSRLRQARVNQTRRYHTINAKLQSATPLYDGFEDEFVPLAEPAAVPPLLRMKFDDLNFKLNGPSFTIEGLPEYLHKEGGGMPMDMEYSLLIPMHLNFAVSALSISCREYPLPMLNIPAHSDKSIPGLIFDSDVVIAEEMGTEESVEWVDCAIVRPHRGLHGALPLCIAVPKTIMPVKTYADPLIRVITDEVSDFAWGVSYGPATQDIMRVMDTLSHAPRDSSPPVGFWDKVSSTDPNMLRGTGPGFALCWEGNPELLINHKNEQNELIQMLSESMMIVVPKYNISVYLPSSDGPSRLTGSRKARRSRNVCAKFGAGSRFGVGFVLERTCNSACEECSGDAFHRQCRFFDFKPHYEVRLEKKAQKPLENSDEDSYAGFRSHFIHLSISLTSALDLSQPETKCSSIHLSPAVFAHFWSWWQLFEGKSLPIRQGRRYKHKRPISPKFGQHLATIKYRIDVPRLFLSHVYMDQGRDAWADGVTPFVGIKAFILRFQADMHQRAQESTINKPDGTTKTIVHKPFYAVEVVLTDMELKTVLAIFHEPLKQRVPLEPMHTESGYRTREGIPTTEAGSPWIDLDDFTDTSWAPMTDNPTMHHLLAASCPRFTYFKRAYPNEMKDRIEETKFGDEDTHMCFLGKEASVPRIQMNIASDRMDKLRQETANSNSPCTPNITDPLKPNVDTEYMISLLQDYVNHLHTVDAQSQSTLATGPTTYYMPADSVSPEEWAQFDNVYQLHCPNIFMDNIIRDIMMQYWDCSRSRRGFEYHMATRYAEALLYCGPASDSVTSAVKFIRDQALATAAALGQEDEHNKYRGAAAAGAQAAAHAVLKILGGGDQGPRTSVEVPTETMVEHVDSSDPLKGWSEGVSLRKAHFCLLLKPQIVLRSETNAEAVCVLAAVQGKLQSYHILDDANVDDPINGRVMNRNFASITGLQAFSPSALNTSGQGVVPLEVLIDLKCGTNFFDRLVPQTDATLQYDKFNRLRLQNNVNSMARRSSDSYDQTSKHLESQNDLVRIHVPRFTVTANDRHFQAISNIVTNLLLFSDAAHKTRAERLEKMLFAYDFTNLASTADVIEKLQARLRVAVETRREAEWRLQGRGELGEVEKLKIEAHIKLLAEELDYVFEAIKLAQDKADGLAAQKSALLLHASSSEISWRMIDRHDQLLAKLAMRNIDFRWLNRQDSSAVNNLTVGDMQAFDGAADAEWTEILSKYDDPPNHPLVKRKLFCVAEWVVLPPVGGITIYQNFELTLHPMRLQIDTRVGRRIMEYLWPARRSRANQERAATDPIPETPGQEELPLPPSSPSSPVTYSSPLPAVTSFVRSPTMKHSRRASADIPSPTRSDTLAVPGLRKTAASRSFTDLRGAANGSLQVPKLHKTRSTDALMTLSTSGSSGNASKSSDETKSSRRREADDAALMKTRSSQKTFVLVRVSSIAKEDSFLFRDARIQTRDLEYRNQTWSFEELVDQFIPSGKNWKGWVKIAFQQPLIPVLPVAREIISKTKLVSRGNNHHADFPKRPKVPRENSIIPKRLRTMSTHATKSKRAPYAKERNLSALGLTTDSESTFMPDETHLEHHEDGRHEGRVKRQLLKVFGKGRRSKSQARSSMDSNHSTSSASRREDSSDVVSLRGSAENVEYRGDSRRMGRIGSALNFHEDGDDGLHHEDDIVEHLDVIDPAIATVSTLTNAANAIVFPPLDWYSRKCTVVLPDLPKRSSRAGGAEEGQVHEDNLDRHVEDVLSKRDKFRRIMQGVWAFMKTLFWGAGIVVFLAKIINVHNANTQGFWVELCQQIETGLFTATSIGLIPFRVLDTWRISRIWRYRTITIKRRTKAGLPDLYDDNDLPDPLYDENHVHVLNDKEQADLHYLNDMRPAWTTATTLPAAFVAGILAGVFIWWGGKKTRRHEQVEQRLRAALAAERSSSDPSPTENSPRDLSGIPESSPTTATSTPTLTMRGPPRSKDFVEGDDDANLGGELHRRDGTEKMPSIYEDEKFEVPGREDSVFRDRKRSDATSAASVAIVDQMTVPLPENLHSQARSQ</sequence>
<evidence type="ECO:0000256" key="1">
    <source>
        <dbReference type="SAM" id="MobiDB-lite"/>
    </source>
</evidence>
<dbReference type="OrthoDB" id="1562405at2759"/>
<dbReference type="STRING" id="745531.A0A0C3PTB1"/>
<evidence type="ECO:0000259" key="3">
    <source>
        <dbReference type="SMART" id="SM01214"/>
    </source>
</evidence>
<feature type="region of interest" description="Disordered" evidence="1">
    <location>
        <begin position="2868"/>
        <end position="2908"/>
    </location>
</feature>
<evidence type="ECO:0000256" key="2">
    <source>
        <dbReference type="SAM" id="Phobius"/>
    </source>
</evidence>
<dbReference type="InterPro" id="IPR019449">
    <property type="entry name" value="FMP27_WPPW_RBG"/>
</dbReference>
<feature type="region of interest" description="Disordered" evidence="1">
    <location>
        <begin position="3180"/>
        <end position="3288"/>
    </location>
</feature>
<dbReference type="SMART" id="SM01215">
    <property type="entry name" value="Fmp27_SW"/>
    <property type="match status" value="1"/>
</dbReference>
<feature type="compositionally biased region" description="Low complexity" evidence="1">
    <location>
        <begin position="3211"/>
        <end position="3225"/>
    </location>
</feature>
<feature type="compositionally biased region" description="Polar residues" evidence="1">
    <location>
        <begin position="2877"/>
        <end position="2886"/>
    </location>
</feature>
<evidence type="ECO:0000259" key="4">
    <source>
        <dbReference type="SMART" id="SM01215"/>
    </source>
</evidence>
<feature type="compositionally biased region" description="Low complexity" evidence="1">
    <location>
        <begin position="2581"/>
        <end position="2591"/>
    </location>
</feature>
<feature type="region of interest" description="Disordered" evidence="1">
    <location>
        <begin position="374"/>
        <end position="425"/>
    </location>
</feature>